<dbReference type="PATRIC" id="fig|1127483.3.peg.5838"/>
<evidence type="ECO:0000313" key="15">
    <source>
        <dbReference type="EMBL" id="EHP39891.1"/>
    </source>
</evidence>
<evidence type="ECO:0000256" key="3">
    <source>
        <dbReference type="ARBA" id="ARBA00022448"/>
    </source>
</evidence>
<evidence type="ECO:0000256" key="5">
    <source>
        <dbReference type="ARBA" id="ARBA00022692"/>
    </source>
</evidence>
<evidence type="ECO:0000259" key="13">
    <source>
        <dbReference type="Pfam" id="PF00593"/>
    </source>
</evidence>
<dbReference type="Gene3D" id="2.170.130.10">
    <property type="entry name" value="TonB-dependent receptor, plug domain"/>
    <property type="match status" value="1"/>
</dbReference>
<keyword evidence="7 10" id="KW-0472">Membrane</keyword>
<name>H1SCB3_9BURK</name>
<sequence>MPANLPPSKRRAAPGGAALRPASRRGAPRRSAVTAIALAVALLAALPAVAQQDNGVQIGDTATLPEVMVVATAPLPGIGVDRDLVPYTVQTVSGDTLNGTRTGTLAEYLARDFTGVNVNDIQGSPFQTDITYRGFRASSIPGMPQGLSVYLDGIRVNEPFGDVVSWDMIPEAALESVSLVSSANPAYGLNTLGGALAMTTRSGLTSPGFTADLSYGSGNRKRADLSGGIRSDSGWHAFAAGTLFQEHGWRDHSEGRLGNLFIKAGYEGETNSWDVSLLHGRSTLIGNGLVPSYRASGNAMLPGLYESNRGAVYTYPDQTENMVTQAALNGRHWFDDKTSAAVLAYVRTSRRDTTNGDVNPVYAAYTEDCEDGFNADGSPRKSRCGYTRDEGAALETAVLNTTHMWQQSIGMAFSFAKETEKHLLNAGLTFDRSRLTYSQYEQLGTFTDDRGVIADPNAPNKLASGVSGTSRAIGLYLSDTWAVTPSTFVTGSARWNHVAVSNTLRNSDGSEQPNESFTYRRLNPALGVTQKLGAGVSVFGGYAQNNRVPTVLELGCADPAQPCRLPAGLQADPYLKQVVSHSYEVGARWRPSKDTEVSGSFYRIDNHDDILFLRAPNTQQGYFANFDRTRNQGFDLSARQRFGNITLRLGYSYLEATYQATGQLAVGERTIDVKPGMRMAGLPRHTIKLGVDWQALPELTLGADLVGVSSSVTSGNEDGLRADPQPGKAPKYADWSTAGYATVNLRASYRVSKGLEVFARVSNLFDRRYETYGQISNDLFPNGNLLRPHVTPEDNASARFVAPGAPRSVWVGIVYRM</sequence>
<dbReference type="Pfam" id="PF00593">
    <property type="entry name" value="TonB_dep_Rec_b-barrel"/>
    <property type="match status" value="1"/>
</dbReference>
<evidence type="ECO:0000256" key="7">
    <source>
        <dbReference type="ARBA" id="ARBA00023136"/>
    </source>
</evidence>
<keyword evidence="3 10" id="KW-0813">Transport</keyword>
<protein>
    <submittedName>
        <fullName evidence="15">TonB-dependent receptor YncD</fullName>
    </submittedName>
</protein>
<evidence type="ECO:0000313" key="16">
    <source>
        <dbReference type="Proteomes" id="UP000005808"/>
    </source>
</evidence>
<comment type="caution">
    <text evidence="15">The sequence shown here is derived from an EMBL/GenBank/DDBJ whole genome shotgun (WGS) entry which is preliminary data.</text>
</comment>
<dbReference type="PANTHER" id="PTHR30069:SF39">
    <property type="entry name" value="BLL6183 PROTEIN"/>
    <property type="match status" value="1"/>
</dbReference>
<dbReference type="InterPro" id="IPR006311">
    <property type="entry name" value="TAT_signal"/>
</dbReference>
<keyword evidence="9 10" id="KW-0998">Cell outer membrane</keyword>
<evidence type="ECO:0000256" key="12">
    <source>
        <dbReference type="SAM" id="MobiDB-lite"/>
    </source>
</evidence>
<dbReference type="Gene3D" id="2.40.170.20">
    <property type="entry name" value="TonB-dependent receptor, beta-barrel domain"/>
    <property type="match status" value="1"/>
</dbReference>
<gene>
    <name evidence="15" type="ORF">OR16_29254</name>
</gene>
<dbReference type="RefSeq" id="WP_006161463.1">
    <property type="nucleotide sequence ID" value="NZ_AHJE01000081.1"/>
</dbReference>
<accession>H1SCB3</accession>
<evidence type="ECO:0000256" key="9">
    <source>
        <dbReference type="ARBA" id="ARBA00023237"/>
    </source>
</evidence>
<dbReference type="InterPro" id="IPR039426">
    <property type="entry name" value="TonB-dep_rcpt-like"/>
</dbReference>
<evidence type="ECO:0000256" key="4">
    <source>
        <dbReference type="ARBA" id="ARBA00022452"/>
    </source>
</evidence>
<dbReference type="GO" id="GO:0009279">
    <property type="term" value="C:cell outer membrane"/>
    <property type="evidence" value="ECO:0007669"/>
    <property type="project" value="UniProtKB-SubCell"/>
</dbReference>
<evidence type="ECO:0000256" key="10">
    <source>
        <dbReference type="PROSITE-ProRule" id="PRU01360"/>
    </source>
</evidence>
<dbReference type="Pfam" id="PF07715">
    <property type="entry name" value="Plug"/>
    <property type="match status" value="1"/>
</dbReference>
<dbReference type="PROSITE" id="PS51318">
    <property type="entry name" value="TAT"/>
    <property type="match status" value="1"/>
</dbReference>
<reference evidence="15 16" key="1">
    <citation type="journal article" date="2012" name="J. Bacteriol.">
        <title>De Novo Genome Project of Cupriavidus basilensis OR16.</title>
        <authorList>
            <person name="Cserhati M."/>
            <person name="Kriszt B."/>
            <person name="Szoboszlay S."/>
            <person name="Toth A."/>
            <person name="Szabo I."/>
            <person name="Tancsics A."/>
            <person name="Nagy I."/>
            <person name="Horvath B."/>
            <person name="Nagy I."/>
            <person name="Kukolya J."/>
        </authorList>
    </citation>
    <scope>NUCLEOTIDE SEQUENCE [LARGE SCALE GENOMIC DNA]</scope>
    <source>
        <strain evidence="15 16">OR16</strain>
    </source>
</reference>
<keyword evidence="4 10" id="KW-1134">Transmembrane beta strand</keyword>
<feature type="domain" description="TonB-dependent receptor-like beta-barrel" evidence="13">
    <location>
        <begin position="323"/>
        <end position="764"/>
    </location>
</feature>
<evidence type="ECO:0000256" key="6">
    <source>
        <dbReference type="ARBA" id="ARBA00023077"/>
    </source>
</evidence>
<evidence type="ECO:0000256" key="11">
    <source>
        <dbReference type="RuleBase" id="RU003357"/>
    </source>
</evidence>
<feature type="domain" description="TonB-dependent receptor plug" evidence="14">
    <location>
        <begin position="85"/>
        <end position="195"/>
    </location>
</feature>
<dbReference type="EMBL" id="AHJE01000081">
    <property type="protein sequence ID" value="EHP39891.1"/>
    <property type="molecule type" value="Genomic_DNA"/>
</dbReference>
<dbReference type="InterPro" id="IPR000531">
    <property type="entry name" value="Beta-barrel_TonB"/>
</dbReference>
<keyword evidence="5 10" id="KW-0812">Transmembrane</keyword>
<comment type="subcellular location">
    <subcellularLocation>
        <location evidence="1 10">Cell outer membrane</location>
        <topology evidence="1 10">Multi-pass membrane protein</topology>
    </subcellularLocation>
</comment>
<dbReference type="GO" id="GO:0044718">
    <property type="term" value="P:siderophore transmembrane transport"/>
    <property type="evidence" value="ECO:0007669"/>
    <property type="project" value="TreeGrafter"/>
</dbReference>
<dbReference type="OrthoDB" id="98353at2"/>
<comment type="similarity">
    <text evidence="2 10 11">Belongs to the TonB-dependent receptor family.</text>
</comment>
<evidence type="ECO:0000256" key="2">
    <source>
        <dbReference type="ARBA" id="ARBA00009810"/>
    </source>
</evidence>
<evidence type="ECO:0000256" key="8">
    <source>
        <dbReference type="ARBA" id="ARBA00023170"/>
    </source>
</evidence>
<organism evidence="15 16">
    <name type="scientific">Cupriavidus basilensis OR16</name>
    <dbReference type="NCBI Taxonomy" id="1127483"/>
    <lineage>
        <taxon>Bacteria</taxon>
        <taxon>Pseudomonadati</taxon>
        <taxon>Pseudomonadota</taxon>
        <taxon>Betaproteobacteria</taxon>
        <taxon>Burkholderiales</taxon>
        <taxon>Burkholderiaceae</taxon>
        <taxon>Cupriavidus</taxon>
    </lineage>
</organism>
<feature type="region of interest" description="Disordered" evidence="12">
    <location>
        <begin position="1"/>
        <end position="26"/>
    </location>
</feature>
<dbReference type="Proteomes" id="UP000005808">
    <property type="component" value="Unassembled WGS sequence"/>
</dbReference>
<dbReference type="SUPFAM" id="SSF56935">
    <property type="entry name" value="Porins"/>
    <property type="match status" value="1"/>
</dbReference>
<dbReference type="PANTHER" id="PTHR30069">
    <property type="entry name" value="TONB-DEPENDENT OUTER MEMBRANE RECEPTOR"/>
    <property type="match status" value="1"/>
</dbReference>
<keyword evidence="6 11" id="KW-0798">TonB box</keyword>
<dbReference type="AlphaFoldDB" id="H1SCB3"/>
<dbReference type="InterPro" id="IPR036942">
    <property type="entry name" value="Beta-barrel_TonB_sf"/>
</dbReference>
<dbReference type="InterPro" id="IPR037066">
    <property type="entry name" value="Plug_dom_sf"/>
</dbReference>
<evidence type="ECO:0000256" key="1">
    <source>
        <dbReference type="ARBA" id="ARBA00004571"/>
    </source>
</evidence>
<keyword evidence="8 15" id="KW-0675">Receptor</keyword>
<dbReference type="InterPro" id="IPR012910">
    <property type="entry name" value="Plug_dom"/>
</dbReference>
<proteinExistence type="inferred from homology"/>
<dbReference type="GO" id="GO:0015344">
    <property type="term" value="F:siderophore uptake transmembrane transporter activity"/>
    <property type="evidence" value="ECO:0007669"/>
    <property type="project" value="TreeGrafter"/>
</dbReference>
<evidence type="ECO:0000259" key="14">
    <source>
        <dbReference type="Pfam" id="PF07715"/>
    </source>
</evidence>
<dbReference type="PROSITE" id="PS52016">
    <property type="entry name" value="TONB_DEPENDENT_REC_3"/>
    <property type="match status" value="1"/>
</dbReference>